<evidence type="ECO:0000256" key="4">
    <source>
        <dbReference type="ARBA" id="ARBA00023306"/>
    </source>
</evidence>
<name>A0A699YL88_HAELA</name>
<evidence type="ECO:0000313" key="7">
    <source>
        <dbReference type="EMBL" id="GFH10085.1"/>
    </source>
</evidence>
<dbReference type="EMBL" id="BLLF01000285">
    <property type="protein sequence ID" value="GFH10085.1"/>
    <property type="molecule type" value="Genomic_DNA"/>
</dbReference>
<proteinExistence type="predicted"/>
<accession>A0A699YL88</accession>
<organism evidence="7 8">
    <name type="scientific">Haematococcus lacustris</name>
    <name type="common">Green alga</name>
    <name type="synonym">Haematococcus pluvialis</name>
    <dbReference type="NCBI Taxonomy" id="44745"/>
    <lineage>
        <taxon>Eukaryota</taxon>
        <taxon>Viridiplantae</taxon>
        <taxon>Chlorophyta</taxon>
        <taxon>core chlorophytes</taxon>
        <taxon>Chlorophyceae</taxon>
        <taxon>CS clade</taxon>
        <taxon>Chlamydomonadales</taxon>
        <taxon>Haematococcaceae</taxon>
        <taxon>Haematococcus</taxon>
    </lineage>
</organism>
<dbReference type="GO" id="GO:0007062">
    <property type="term" value="P:sister chromatid cohesion"/>
    <property type="evidence" value="ECO:0007669"/>
    <property type="project" value="TreeGrafter"/>
</dbReference>
<evidence type="ECO:0000313" key="8">
    <source>
        <dbReference type="Proteomes" id="UP000485058"/>
    </source>
</evidence>
<feature type="region of interest" description="Disordered" evidence="6">
    <location>
        <begin position="205"/>
        <end position="247"/>
    </location>
</feature>
<keyword evidence="3" id="KW-0539">Nucleus</keyword>
<keyword evidence="1" id="KW-0132">Cell division</keyword>
<dbReference type="AlphaFoldDB" id="A0A699YL88"/>
<keyword evidence="2" id="KW-0498">Mitosis</keyword>
<comment type="caution">
    <text evidence="7">The sequence shown here is derived from an EMBL/GenBank/DDBJ whole genome shotgun (WGS) entry which is preliminary data.</text>
</comment>
<keyword evidence="4" id="KW-0131">Cell cycle</keyword>
<dbReference type="Gene3D" id="1.10.287.1490">
    <property type="match status" value="1"/>
</dbReference>
<feature type="coiled-coil region" evidence="5">
    <location>
        <begin position="100"/>
        <end position="134"/>
    </location>
</feature>
<gene>
    <name evidence="7" type="ORF">HaLaN_05336</name>
</gene>
<dbReference type="GO" id="GO:0005634">
    <property type="term" value="C:nucleus"/>
    <property type="evidence" value="ECO:0007669"/>
    <property type="project" value="TreeGrafter"/>
</dbReference>
<keyword evidence="5" id="KW-0175">Coiled coil</keyword>
<dbReference type="PANTHER" id="PTHR18937">
    <property type="entry name" value="STRUCTURAL MAINTENANCE OF CHROMOSOMES SMC FAMILY MEMBER"/>
    <property type="match status" value="1"/>
</dbReference>
<evidence type="ECO:0000256" key="6">
    <source>
        <dbReference type="SAM" id="MobiDB-lite"/>
    </source>
</evidence>
<protein>
    <submittedName>
        <fullName evidence="7">Structural maintenance of chromosomes protein 1</fullName>
    </submittedName>
</protein>
<sequence>MLLLLHSVMSLAHTERDGAVKEWLKVEEQLAKIRADHQGMEQNIDAIKRRAAGHAKSRMLHEKKIKKLQAERDKKMPVLVRAREEGSRLSKRVKAGEADVAAMQQKADDAAARIAQLEKELRSIGKAAAKLEAEVKAHYAGLSAGLGSAEVQTEYNALKAQVVQKTSKLQSELSTLSTLAKADSDALAQTEGAVAALLARAAEAQRQAAESQQRARTASEAASGARKASRAKREEKLKAEGALRTNV</sequence>
<feature type="compositionally biased region" description="Low complexity" evidence="6">
    <location>
        <begin position="205"/>
        <end position="226"/>
    </location>
</feature>
<evidence type="ECO:0000256" key="1">
    <source>
        <dbReference type="ARBA" id="ARBA00022618"/>
    </source>
</evidence>
<reference evidence="7 8" key="1">
    <citation type="submission" date="2020-02" db="EMBL/GenBank/DDBJ databases">
        <title>Draft genome sequence of Haematococcus lacustris strain NIES-144.</title>
        <authorList>
            <person name="Morimoto D."/>
            <person name="Nakagawa S."/>
            <person name="Yoshida T."/>
            <person name="Sawayama S."/>
        </authorList>
    </citation>
    <scope>NUCLEOTIDE SEQUENCE [LARGE SCALE GENOMIC DNA]</scope>
    <source>
        <strain evidence="7 8">NIES-144</strain>
    </source>
</reference>
<feature type="compositionally biased region" description="Basic and acidic residues" evidence="6">
    <location>
        <begin position="231"/>
        <end position="241"/>
    </location>
</feature>
<keyword evidence="8" id="KW-1185">Reference proteome</keyword>
<dbReference type="GO" id="GO:0051301">
    <property type="term" value="P:cell division"/>
    <property type="evidence" value="ECO:0007669"/>
    <property type="project" value="UniProtKB-KW"/>
</dbReference>
<dbReference type="GO" id="GO:0008278">
    <property type="term" value="C:cohesin complex"/>
    <property type="evidence" value="ECO:0007669"/>
    <property type="project" value="TreeGrafter"/>
</dbReference>
<evidence type="ECO:0000256" key="3">
    <source>
        <dbReference type="ARBA" id="ARBA00023242"/>
    </source>
</evidence>
<evidence type="ECO:0000256" key="5">
    <source>
        <dbReference type="SAM" id="Coils"/>
    </source>
</evidence>
<evidence type="ECO:0000256" key="2">
    <source>
        <dbReference type="ARBA" id="ARBA00022776"/>
    </source>
</evidence>
<dbReference type="GO" id="GO:0003677">
    <property type="term" value="F:DNA binding"/>
    <property type="evidence" value="ECO:0007669"/>
    <property type="project" value="TreeGrafter"/>
</dbReference>
<dbReference type="Proteomes" id="UP000485058">
    <property type="component" value="Unassembled WGS sequence"/>
</dbReference>
<dbReference type="PANTHER" id="PTHR18937:SF12">
    <property type="entry name" value="STRUCTURAL MAINTENANCE OF CHROMOSOMES PROTEIN"/>
    <property type="match status" value="1"/>
</dbReference>